<name>A0ACD3V167_9BRAD</name>
<proteinExistence type="predicted"/>
<organism evidence="1 2">
    <name type="scientific">Bradyrhizobium quebecense</name>
    <dbReference type="NCBI Taxonomy" id="2748629"/>
    <lineage>
        <taxon>Bacteria</taxon>
        <taxon>Pseudomonadati</taxon>
        <taxon>Pseudomonadota</taxon>
        <taxon>Alphaproteobacteria</taxon>
        <taxon>Hyphomicrobiales</taxon>
        <taxon>Nitrobacteraceae</taxon>
        <taxon>Bradyrhizobium</taxon>
    </lineage>
</organism>
<dbReference type="Proteomes" id="UP000692816">
    <property type="component" value="Chromosome"/>
</dbReference>
<protein>
    <submittedName>
        <fullName evidence="1">2'-deoxycytidine 5'-triphosphate deaminase</fullName>
        <ecNumber evidence="1">3.5.4.13</ecNumber>
    </submittedName>
</protein>
<gene>
    <name evidence="1" type="ORF">J4P68_0022655</name>
</gene>
<evidence type="ECO:0000313" key="2">
    <source>
        <dbReference type="Proteomes" id="UP000692816"/>
    </source>
</evidence>
<dbReference type="EMBL" id="CP088282">
    <property type="protein sequence ID" value="UGY00122.1"/>
    <property type="molecule type" value="Genomic_DNA"/>
</dbReference>
<keyword evidence="1" id="KW-0378">Hydrolase</keyword>
<evidence type="ECO:0000313" key="1">
    <source>
        <dbReference type="EMBL" id="UGY00122.1"/>
    </source>
</evidence>
<dbReference type="EC" id="3.5.4.13" evidence="1"/>
<keyword evidence="2" id="KW-1185">Reference proteome</keyword>
<accession>A0ACD3V167</accession>
<sequence>MVALPVASDPRDVLLPLNMPEDNLSLNSGILPAQWIRRLYERGQIVSRPLAPGQIQPASLDLRLGKIAYKIHASFLPGPNSSVQKRVSQLTSYELDLTKPQVLTRGSVYLIEIEEQLRLGGTISAIANPKSSTGRLDVFTRIISDRSDTFDVMPAGYSGKLWAEVSPRTFDVMVRQGTRLSQLRFRRRTSSQHVHANFRLNDTELEALHERSRLTDETPIIRQGLNLRVNLQREIGSNVIAYRAKRYTNFIDMDKVSSYKVGDYWDALEPNAEGNLLLNPGEFYILASKEKLHIPSDHAAEMVAIDPIMGEFRVHYAGFFDPGFGMTSHDGPGSKAVLEVRTYDIPFFLEDGQTIGRLEFERLAEKPNSEYGEGIASNYQGQRLKLSKHFTSQ</sequence>
<reference evidence="1 2" key="1">
    <citation type="journal article" date="2021" name="Int. J. Syst. Evol. Microbiol.">
        <title>Bradyrhizobium septentrionale sp. nov. (sv. septentrionale) and Bradyrhizobium quebecense sp. nov. (sv. septentrionale) associated with legumes native to Canada possess rearranged symbiosis genes and numerous insertion sequences.</title>
        <authorList>
            <person name="Bromfield E.S.P."/>
            <person name="Cloutier S."/>
        </authorList>
    </citation>
    <scope>NUCLEOTIDE SEQUENCE [LARGE SCALE GENOMIC DNA]</scope>
    <source>
        <strain evidence="1 2">12S5</strain>
    </source>
</reference>